<organism evidence="4 5">
    <name type="scientific">Streptomyces antimicrobicus</name>
    <dbReference type="NCBI Taxonomy" id="2883108"/>
    <lineage>
        <taxon>Bacteria</taxon>
        <taxon>Bacillati</taxon>
        <taxon>Actinomycetota</taxon>
        <taxon>Actinomycetes</taxon>
        <taxon>Kitasatosporales</taxon>
        <taxon>Streptomycetaceae</taxon>
        <taxon>Streptomyces</taxon>
    </lineage>
</organism>
<dbReference type="Gene3D" id="2.90.10.10">
    <property type="entry name" value="Bulb-type lectin domain"/>
    <property type="match status" value="3"/>
</dbReference>
<feature type="chain" id="PRO_5047292032" description="Bulb-type lectin domain-containing protein" evidence="2">
    <location>
        <begin position="30"/>
        <end position="299"/>
    </location>
</feature>
<proteinExistence type="predicted"/>
<evidence type="ECO:0000256" key="2">
    <source>
        <dbReference type="SAM" id="SignalP"/>
    </source>
</evidence>
<feature type="domain" description="Bulb-type lectin" evidence="3">
    <location>
        <begin position="64"/>
        <end position="182"/>
    </location>
</feature>
<evidence type="ECO:0000259" key="3">
    <source>
        <dbReference type="PROSITE" id="PS50927"/>
    </source>
</evidence>
<dbReference type="InterPro" id="IPR036426">
    <property type="entry name" value="Bulb-type_lectin_dom_sf"/>
</dbReference>
<dbReference type="RefSeq" id="WP_226725970.1">
    <property type="nucleotide sequence ID" value="NZ_JAJAUY010000017.1"/>
</dbReference>
<dbReference type="Proteomes" id="UP001199054">
    <property type="component" value="Unassembled WGS sequence"/>
</dbReference>
<evidence type="ECO:0000313" key="5">
    <source>
        <dbReference type="Proteomes" id="UP001199054"/>
    </source>
</evidence>
<dbReference type="PROSITE" id="PS50927">
    <property type="entry name" value="BULB_LECTIN"/>
    <property type="match status" value="1"/>
</dbReference>
<feature type="compositionally biased region" description="Low complexity" evidence="1">
    <location>
        <begin position="34"/>
        <end position="52"/>
    </location>
</feature>
<comment type="caution">
    <text evidence="4">The sequence shown here is derived from an EMBL/GenBank/DDBJ whole genome shotgun (WGS) entry which is preliminary data.</text>
</comment>
<keyword evidence="5" id="KW-1185">Reference proteome</keyword>
<feature type="region of interest" description="Disordered" evidence="1">
    <location>
        <begin position="34"/>
        <end position="67"/>
    </location>
</feature>
<dbReference type="SMART" id="SM00108">
    <property type="entry name" value="B_lectin"/>
    <property type="match status" value="1"/>
</dbReference>
<sequence length="299" mass="31157">MKLNRKRAAVVGALVAAVALGGAVVPAQAAPAPAGTATAKEIPAKKLPAGAKAKNRTSSDRASATTASGSFSLGAGDVLGSNEYIETENGVLYMQPDGNLILDHKAGAELWASGTYGNPGAYAIVQPDGNFVIYKQDGGPTKGGAVWNTGTWGNPNARVDFQDDANLVLYRENNSAAWSTKTWRVGSNTLTGGQNLERGTWMWGVDAVVAQDNRGYFGVFFRNEDKAYVAGTYSVGAYTRMQTDGNLVIYKAGGGEGKGGANWNTGTWGNPGAYFTFDATTSAAVLRKADGTELGHFGP</sequence>
<keyword evidence="2" id="KW-0732">Signal</keyword>
<reference evidence="4 5" key="1">
    <citation type="submission" date="2021-10" db="EMBL/GenBank/DDBJ databases">
        <title>Streptomyces sp. strain SMC 277, a novel streptomycete isolated from soil.</title>
        <authorList>
            <person name="Chanama M."/>
        </authorList>
    </citation>
    <scope>NUCLEOTIDE SEQUENCE [LARGE SCALE GENOMIC DNA]</scope>
    <source>
        <strain evidence="4 5">SMC 277</strain>
    </source>
</reference>
<protein>
    <recommendedName>
        <fullName evidence="3">Bulb-type lectin domain-containing protein</fullName>
    </recommendedName>
</protein>
<dbReference type="SUPFAM" id="SSF51110">
    <property type="entry name" value="alpha-D-mannose-specific plant lectins"/>
    <property type="match status" value="2"/>
</dbReference>
<evidence type="ECO:0000313" key="4">
    <source>
        <dbReference type="EMBL" id="MCB5179152.1"/>
    </source>
</evidence>
<gene>
    <name evidence="4" type="ORF">LG632_07085</name>
</gene>
<accession>A0ABS8B3G6</accession>
<dbReference type="InterPro" id="IPR001480">
    <property type="entry name" value="Bulb-type_lectin_dom"/>
</dbReference>
<feature type="signal peptide" evidence="2">
    <location>
        <begin position="1"/>
        <end position="29"/>
    </location>
</feature>
<evidence type="ECO:0000256" key="1">
    <source>
        <dbReference type="SAM" id="MobiDB-lite"/>
    </source>
</evidence>
<dbReference type="EMBL" id="JAJAUY010000017">
    <property type="protein sequence ID" value="MCB5179152.1"/>
    <property type="molecule type" value="Genomic_DNA"/>
</dbReference>
<name>A0ABS8B3G6_9ACTN</name>